<gene>
    <name evidence="2" type="ORF">B0H17DRAFT_1151547</name>
</gene>
<organism evidence="2 3">
    <name type="scientific">Mycena rosella</name>
    <name type="common">Pink bonnet</name>
    <name type="synonym">Agaricus rosellus</name>
    <dbReference type="NCBI Taxonomy" id="1033263"/>
    <lineage>
        <taxon>Eukaryota</taxon>
        <taxon>Fungi</taxon>
        <taxon>Dikarya</taxon>
        <taxon>Basidiomycota</taxon>
        <taxon>Agaricomycotina</taxon>
        <taxon>Agaricomycetes</taxon>
        <taxon>Agaricomycetidae</taxon>
        <taxon>Agaricales</taxon>
        <taxon>Marasmiineae</taxon>
        <taxon>Mycenaceae</taxon>
        <taxon>Mycena</taxon>
    </lineage>
</organism>
<dbReference type="EMBL" id="JARKIE010000641">
    <property type="protein sequence ID" value="KAJ7622882.1"/>
    <property type="molecule type" value="Genomic_DNA"/>
</dbReference>
<feature type="region of interest" description="Disordered" evidence="1">
    <location>
        <begin position="304"/>
        <end position="357"/>
    </location>
</feature>
<evidence type="ECO:0000313" key="3">
    <source>
        <dbReference type="Proteomes" id="UP001221757"/>
    </source>
</evidence>
<feature type="compositionally biased region" description="Low complexity" evidence="1">
    <location>
        <begin position="319"/>
        <end position="329"/>
    </location>
</feature>
<proteinExistence type="predicted"/>
<keyword evidence="3" id="KW-1185">Reference proteome</keyword>
<evidence type="ECO:0000256" key="1">
    <source>
        <dbReference type="SAM" id="MobiDB-lite"/>
    </source>
</evidence>
<reference evidence="2" key="1">
    <citation type="submission" date="2023-03" db="EMBL/GenBank/DDBJ databases">
        <title>Massive genome expansion in bonnet fungi (Mycena s.s.) driven by repeated elements and novel gene families across ecological guilds.</title>
        <authorList>
            <consortium name="Lawrence Berkeley National Laboratory"/>
            <person name="Harder C.B."/>
            <person name="Miyauchi S."/>
            <person name="Viragh M."/>
            <person name="Kuo A."/>
            <person name="Thoen E."/>
            <person name="Andreopoulos B."/>
            <person name="Lu D."/>
            <person name="Skrede I."/>
            <person name="Drula E."/>
            <person name="Henrissat B."/>
            <person name="Morin E."/>
            <person name="Kohler A."/>
            <person name="Barry K."/>
            <person name="LaButti K."/>
            <person name="Morin E."/>
            <person name="Salamov A."/>
            <person name="Lipzen A."/>
            <person name="Mereny Z."/>
            <person name="Hegedus B."/>
            <person name="Baldrian P."/>
            <person name="Stursova M."/>
            <person name="Weitz H."/>
            <person name="Taylor A."/>
            <person name="Grigoriev I.V."/>
            <person name="Nagy L.G."/>
            <person name="Martin F."/>
            <person name="Kauserud H."/>
        </authorList>
    </citation>
    <scope>NUCLEOTIDE SEQUENCE</scope>
    <source>
        <strain evidence="2">CBHHK067</strain>
    </source>
</reference>
<feature type="compositionally biased region" description="Polar residues" evidence="1">
    <location>
        <begin position="330"/>
        <end position="340"/>
    </location>
</feature>
<accession>A0AAD7BJL8</accession>
<dbReference type="AlphaFoldDB" id="A0AAD7BJL8"/>
<evidence type="ECO:0000313" key="2">
    <source>
        <dbReference type="EMBL" id="KAJ7622882.1"/>
    </source>
</evidence>
<comment type="caution">
    <text evidence="2">The sequence shown here is derived from an EMBL/GenBank/DDBJ whole genome shotgun (WGS) entry which is preliminary data.</text>
</comment>
<protein>
    <submittedName>
        <fullName evidence="2">Uncharacterized protein</fullName>
    </submittedName>
</protein>
<dbReference type="Proteomes" id="UP001221757">
    <property type="component" value="Unassembled WGS sequence"/>
</dbReference>
<sequence length="647" mass="73311">MDQDLRTQPLDLLRNRDTKTLRGPFDGKVAAFARLGAEHYFITTNADYVPDVPSLQLPHALFLRSDMRYGTDDHTLWPQQWTARYCHLPVIAKKGTCPELDVMWWDPLPQDFVVGSAVTRGLGRLQYRCMAEFIPHINELVERCKELWRTSPDNFSPLFGELIQNILMLTEQLQTLPTTYNKMVFGVTSLQRAWLELDALYNYMTVYRPRISNYMNVPPEHTPLAQCVGAFTSVPSVAQQLWSAQNILAVVPLREPMDMAPDLPNEGGPPVVYSGNSTSDKISAIHRAAAQVPWYCDPFETADTRPCSPSPVTEPTRVASSSRSAARSSNQLPPRSNNQERCLKPYPSKAPTKSPAKIQRDKFSVLAVEEMLPSIIAWADALAQVDQSVAPFTSDPADKRYVLPEPALLVNTTPERRRKFLHHWTMVSDGFLYMLTQPEHAQLLSAQEWRDVLEGLLTKHGHPGSRTYRQSAALEDRIRPALQASNVSSVEGLPVPLDLLPELTLKQTRETVWQVAEINFRFEFASLDRRASQKSRLDEVKACFAGHMLLGVPLEMSQCGWAATAIEERHRYVGRTANLMLDWTTKAPRPDILRRVAICLNWSPSEMQALETPVCRYYTQAFWEYFGCAAVVPLRLDYDVEREDGQL</sequence>
<name>A0AAD7BJL8_MYCRO</name>